<keyword evidence="1" id="KW-0433">Leucine-rich repeat</keyword>
<feature type="compositionally biased region" description="Low complexity" evidence="3">
    <location>
        <begin position="656"/>
        <end position="674"/>
    </location>
</feature>
<evidence type="ECO:0000256" key="2">
    <source>
        <dbReference type="ARBA" id="ARBA00022737"/>
    </source>
</evidence>
<feature type="compositionally biased region" description="Low complexity" evidence="3">
    <location>
        <begin position="472"/>
        <end position="491"/>
    </location>
</feature>
<dbReference type="PANTHER" id="PTHR15454:SF56">
    <property type="entry name" value="PROTEIN PHOSPHATASE 1 REGULATORY SUBUNIT 7-RELATED"/>
    <property type="match status" value="1"/>
</dbReference>
<gene>
    <name evidence="4" type="ORF">CUR178_07693</name>
</gene>
<feature type="compositionally biased region" description="Polar residues" evidence="3">
    <location>
        <begin position="911"/>
        <end position="929"/>
    </location>
</feature>
<feature type="compositionally biased region" description="Polar residues" evidence="3">
    <location>
        <begin position="500"/>
        <end position="518"/>
    </location>
</feature>
<dbReference type="InterPro" id="IPR001611">
    <property type="entry name" value="Leu-rich_rpt"/>
</dbReference>
<dbReference type="EMBL" id="JAFHKP010000005">
    <property type="protein sequence ID" value="KAG5486379.1"/>
    <property type="molecule type" value="Genomic_DNA"/>
</dbReference>
<keyword evidence="5" id="KW-1185">Reference proteome</keyword>
<dbReference type="SUPFAM" id="SSF52058">
    <property type="entry name" value="L domain-like"/>
    <property type="match status" value="1"/>
</dbReference>
<dbReference type="GeneID" id="94174841"/>
<dbReference type="PROSITE" id="PS51450">
    <property type="entry name" value="LRR"/>
    <property type="match status" value="1"/>
</dbReference>
<dbReference type="PANTHER" id="PTHR15454">
    <property type="entry name" value="NISCHARIN RELATED"/>
    <property type="match status" value="1"/>
</dbReference>
<dbReference type="RefSeq" id="XP_067695821.1">
    <property type="nucleotide sequence ID" value="XM_067839331.1"/>
</dbReference>
<proteinExistence type="predicted"/>
<dbReference type="Gene3D" id="3.80.10.10">
    <property type="entry name" value="Ribonuclease Inhibitor"/>
    <property type="match status" value="2"/>
</dbReference>
<evidence type="ECO:0000313" key="5">
    <source>
        <dbReference type="Proteomes" id="UP000674179"/>
    </source>
</evidence>
<dbReference type="GO" id="GO:0005737">
    <property type="term" value="C:cytoplasm"/>
    <property type="evidence" value="ECO:0007669"/>
    <property type="project" value="TreeGrafter"/>
</dbReference>
<dbReference type="Proteomes" id="UP000674179">
    <property type="component" value="Chromosome 5"/>
</dbReference>
<dbReference type="OrthoDB" id="266138at2759"/>
<evidence type="ECO:0000256" key="3">
    <source>
        <dbReference type="SAM" id="MobiDB-lite"/>
    </source>
</evidence>
<organism evidence="4 5">
    <name type="scientific">Leishmania enriettii</name>
    <dbReference type="NCBI Taxonomy" id="5663"/>
    <lineage>
        <taxon>Eukaryota</taxon>
        <taxon>Discoba</taxon>
        <taxon>Euglenozoa</taxon>
        <taxon>Kinetoplastea</taxon>
        <taxon>Metakinetoplastina</taxon>
        <taxon>Trypanosomatida</taxon>
        <taxon>Trypanosomatidae</taxon>
        <taxon>Leishmaniinae</taxon>
        <taxon>Leishmania</taxon>
    </lineage>
</organism>
<feature type="region of interest" description="Disordered" evidence="3">
    <location>
        <begin position="700"/>
        <end position="738"/>
    </location>
</feature>
<feature type="region of interest" description="Disordered" evidence="3">
    <location>
        <begin position="253"/>
        <end position="310"/>
    </location>
</feature>
<evidence type="ECO:0000313" key="4">
    <source>
        <dbReference type="EMBL" id="KAG5486379.1"/>
    </source>
</evidence>
<reference evidence="4 5" key="1">
    <citation type="submission" date="2021-02" db="EMBL/GenBank/DDBJ databases">
        <title>Leishmania (Mundinia) enrietti genome sequencing and assembly.</title>
        <authorList>
            <person name="Almutairi H."/>
            <person name="Gatherer D."/>
        </authorList>
    </citation>
    <scope>NUCLEOTIDE SEQUENCE [LARGE SCALE GENOMIC DNA]</scope>
    <source>
        <strain evidence="4">CUR178</strain>
    </source>
</reference>
<evidence type="ECO:0008006" key="6">
    <source>
        <dbReference type="Google" id="ProtNLM"/>
    </source>
</evidence>
<feature type="region of interest" description="Disordered" evidence="3">
    <location>
        <begin position="654"/>
        <end position="676"/>
    </location>
</feature>
<dbReference type="InterPro" id="IPR032675">
    <property type="entry name" value="LRR_dom_sf"/>
</dbReference>
<protein>
    <recommendedName>
        <fullName evidence="6">Leucine-rich repeat protein</fullName>
    </recommendedName>
</protein>
<feature type="region of interest" description="Disordered" evidence="3">
    <location>
        <begin position="461"/>
        <end position="518"/>
    </location>
</feature>
<name>A0A836KT68_LEIEN</name>
<feature type="compositionally biased region" description="Low complexity" evidence="3">
    <location>
        <begin position="708"/>
        <end position="719"/>
    </location>
</feature>
<keyword evidence="2" id="KW-0677">Repeat</keyword>
<dbReference type="KEGG" id="lenr:94174841"/>
<evidence type="ECO:0000256" key="1">
    <source>
        <dbReference type="ARBA" id="ARBA00022614"/>
    </source>
</evidence>
<accession>A0A836KT68</accession>
<comment type="caution">
    <text evidence="4">The sequence shown here is derived from an EMBL/GenBank/DDBJ whole genome shotgun (WGS) entry which is preliminary data.</text>
</comment>
<feature type="region of interest" description="Disordered" evidence="3">
    <location>
        <begin position="897"/>
        <end position="929"/>
    </location>
</feature>
<sequence length="929" mass="97416">MSVSLERRNIYELGEVHPRSYGLKATEIPTTVKLNLSYNHLRTLQRPFARSGVGGIHVSAATTGAAVSSSPSAATATATGALPVSLEEESSALRPFISLEHLLVNHNQLRSLVGLCGAANTLTVLVATHNALTSLDGMQACTHLTYADLSHNSIESLRGLPLIFQAPFREGDSPSSVLAHEACGRAALDSMAHFSHRRVCAVAGAAPGAQVIAAEGVAVDDDAGIILTHVAHNDNEGLPPIPVASMGFQTSLGADTHQHTHTPSGAGRSHPRTHKLHQQQQQLTSGRSPEGTWDLATRPSRRTKRPIQRGVSETAISLSASASEAASLLLPGAKSDCSYLASSSSSNTGVVLLLSHNRLRGRALMEMMWVESGDGGAGAAQGSTPSSARPLLRSWCTALTHLDVSHNCIEDTREVRRLFAPIRWPSSTVTATCTPALARLRRLDISGNPFLVNGSLAEELTRSAQSPPPAAAAPSTASSSTSRTFASTNARQPAIKRTNSRQGHAESTPQTSVEATTVNDDRYAMTRVHFRLNYTSRILHAALRTPTPSARAVAFPSLAAAQGAMEALLASLANRWQCTEPSSSPPVTAAMLSCFSLEGPAAAMEEALQPCIVDLRGGELTVLATALQQRGAHLGEILEVPSPASATVPCAKRVATSPTPTRGSSGGSPPFSEPARNIGAACADNSLVIFLTPPPRWTRGASAGADTSVLSSGSDPSPSAAQRPTARMSSLLASPTPPRVAAVEAAQDTGSLSDDAVSTAITNAIRAETSTMGYRLYQGRGHQQQLASVADTKDGDSAAAVAHFDAAAAVSYSAAAPPTANSVELQLLRAEVVELRRRYRQLKCHTRSQTCVLQRQEATIRELKEIAALAQREQLEAQAGMSNAQLDIRRLREQVQALSGSAAQVAPPQPTSVSSAPTVSLEQPPSSSS</sequence>
<dbReference type="AlphaFoldDB" id="A0A836KT68"/>